<accession>A0A1G7EY63</accession>
<dbReference type="OrthoDB" id="756520at2"/>
<dbReference type="InterPro" id="IPR017850">
    <property type="entry name" value="Alkaline_phosphatase_core_sf"/>
</dbReference>
<dbReference type="Gene3D" id="3.40.720.10">
    <property type="entry name" value="Alkaline Phosphatase, subunit A"/>
    <property type="match status" value="1"/>
</dbReference>
<keyword evidence="4" id="KW-0106">Calcium</keyword>
<dbReference type="CDD" id="cd16146">
    <property type="entry name" value="ARS_like"/>
    <property type="match status" value="1"/>
</dbReference>
<dbReference type="InterPro" id="IPR050738">
    <property type="entry name" value="Sulfatase"/>
</dbReference>
<proteinExistence type="inferred from homology"/>
<sequence>MYSRLSIVLFYVMFCLIGCQEKKEETPKNADSRGEKKPNIVLILADDQGWGDLGSSGNTDLKTPNIDAIAKYGISFDNFYVQPVCSPTRAELLTGRHFPRTGVYSTSAGGERMDYEETTLAEILNKAGYQTAAYGKWHNGTQPPYHPNSQGFQDFYGFASGHWGNYFSPMLEHNGQPVEGNGFLVDDLTEHGLKFIEKNQDNPFFLYLPFNTPHSPMQVPDEYWDRFKDKDLTLISNEKDAKDTENINVNKAALAMVENIDYNVGRIMAKLRKLYLEDDTIVIYLSDNGPNSFRWNGGMRGKKGDTDEGGVRTPFYIQWKNSLPEGKTIPQIASALDILPTLSKLVGVPPITAKPIDGKDLTPLLFDKNPEWEDRLIYNHWNGRTSLRTQKYRLDAEDQLYDIQKDRGQKTDISARYPQLRDSLVKAKTDWLSEVKPQTAETDTRLFTLGHPSYLYTWFPARDGIPHGAIERSNQYPNDSFFTNWSSANDSITWDVEVLANGHFDVELYYTVTEENLGSIVELSLGNSKIAKKITESNNPPLEGMENDRVPRKESYVKDFKPMDLGTMVLKKGKGTLTLKTLKVAGREVADVRLLVFRKVE</sequence>
<evidence type="ECO:0000259" key="5">
    <source>
        <dbReference type="Pfam" id="PF00884"/>
    </source>
</evidence>
<dbReference type="EMBL" id="FNAO01000006">
    <property type="protein sequence ID" value="SDE68588.1"/>
    <property type="molecule type" value="Genomic_DNA"/>
</dbReference>
<dbReference type="InterPro" id="IPR024607">
    <property type="entry name" value="Sulfatase_CS"/>
</dbReference>
<dbReference type="Proteomes" id="UP000199109">
    <property type="component" value="Unassembled WGS sequence"/>
</dbReference>
<comment type="similarity">
    <text evidence="1">Belongs to the sulfatase family.</text>
</comment>
<dbReference type="PROSITE" id="PS00523">
    <property type="entry name" value="SULFATASE_1"/>
    <property type="match status" value="1"/>
</dbReference>
<gene>
    <name evidence="6" type="ORF">SAMN05421636_106370</name>
</gene>
<dbReference type="InterPro" id="IPR000917">
    <property type="entry name" value="Sulfatase_N"/>
</dbReference>
<dbReference type="STRING" id="641691.SAMN05421636_106370"/>
<keyword evidence="3" id="KW-0378">Hydrolase</keyword>
<protein>
    <submittedName>
        <fullName evidence="6">Arylsulfatase A</fullName>
    </submittedName>
</protein>
<evidence type="ECO:0000256" key="2">
    <source>
        <dbReference type="ARBA" id="ARBA00022723"/>
    </source>
</evidence>
<organism evidence="6 7">
    <name type="scientific">Pricia antarctica</name>
    <dbReference type="NCBI Taxonomy" id="641691"/>
    <lineage>
        <taxon>Bacteria</taxon>
        <taxon>Pseudomonadati</taxon>
        <taxon>Bacteroidota</taxon>
        <taxon>Flavobacteriia</taxon>
        <taxon>Flavobacteriales</taxon>
        <taxon>Flavobacteriaceae</taxon>
        <taxon>Pricia</taxon>
    </lineage>
</organism>
<evidence type="ECO:0000313" key="7">
    <source>
        <dbReference type="Proteomes" id="UP000199109"/>
    </source>
</evidence>
<keyword evidence="2" id="KW-0479">Metal-binding</keyword>
<evidence type="ECO:0000256" key="4">
    <source>
        <dbReference type="ARBA" id="ARBA00022837"/>
    </source>
</evidence>
<dbReference type="GO" id="GO:0046872">
    <property type="term" value="F:metal ion binding"/>
    <property type="evidence" value="ECO:0007669"/>
    <property type="project" value="UniProtKB-KW"/>
</dbReference>
<dbReference type="SUPFAM" id="SSF53649">
    <property type="entry name" value="Alkaline phosphatase-like"/>
    <property type="match status" value="1"/>
</dbReference>
<evidence type="ECO:0000256" key="3">
    <source>
        <dbReference type="ARBA" id="ARBA00022801"/>
    </source>
</evidence>
<dbReference type="PANTHER" id="PTHR42693:SF53">
    <property type="entry name" value="ENDO-4-O-SULFATASE"/>
    <property type="match status" value="1"/>
</dbReference>
<reference evidence="6 7" key="1">
    <citation type="submission" date="2016-10" db="EMBL/GenBank/DDBJ databases">
        <authorList>
            <person name="de Groot N.N."/>
        </authorList>
    </citation>
    <scope>NUCLEOTIDE SEQUENCE [LARGE SCALE GENOMIC DNA]</scope>
    <source>
        <strain evidence="6 7">DSM 23421</strain>
    </source>
</reference>
<name>A0A1G7EY63_9FLAO</name>
<evidence type="ECO:0000256" key="1">
    <source>
        <dbReference type="ARBA" id="ARBA00008779"/>
    </source>
</evidence>
<keyword evidence="7" id="KW-1185">Reference proteome</keyword>
<dbReference type="GO" id="GO:0004065">
    <property type="term" value="F:arylsulfatase activity"/>
    <property type="evidence" value="ECO:0007669"/>
    <property type="project" value="TreeGrafter"/>
</dbReference>
<feature type="domain" description="Sulfatase N-terminal" evidence="5">
    <location>
        <begin position="38"/>
        <end position="348"/>
    </location>
</feature>
<dbReference type="Pfam" id="PF00884">
    <property type="entry name" value="Sulfatase"/>
    <property type="match status" value="1"/>
</dbReference>
<evidence type="ECO:0000313" key="6">
    <source>
        <dbReference type="EMBL" id="SDE68588.1"/>
    </source>
</evidence>
<dbReference type="AlphaFoldDB" id="A0A1G7EY63"/>
<dbReference type="PANTHER" id="PTHR42693">
    <property type="entry name" value="ARYLSULFATASE FAMILY MEMBER"/>
    <property type="match status" value="1"/>
</dbReference>